<dbReference type="GO" id="GO:0043190">
    <property type="term" value="C:ATP-binding cassette (ABC) transporter complex"/>
    <property type="evidence" value="ECO:0007669"/>
    <property type="project" value="InterPro"/>
</dbReference>
<evidence type="ECO:0000256" key="1">
    <source>
        <dbReference type="ARBA" id="ARBA00004418"/>
    </source>
</evidence>
<dbReference type="InterPro" id="IPR000914">
    <property type="entry name" value="SBP_5_dom"/>
</dbReference>
<organism evidence="5 6">
    <name type="scientific">Agrobacterium genomosp. 2 str. CFBP 5494</name>
    <dbReference type="NCBI Taxonomy" id="1183436"/>
    <lineage>
        <taxon>Bacteria</taxon>
        <taxon>Pseudomonadati</taxon>
        <taxon>Pseudomonadota</taxon>
        <taxon>Alphaproteobacteria</taxon>
        <taxon>Hyphomicrobiales</taxon>
        <taxon>Rhizobiaceae</taxon>
        <taxon>Rhizobium/Agrobacterium group</taxon>
        <taxon>Agrobacterium</taxon>
        <taxon>Agrobacterium tumefaciens complex</taxon>
    </lineage>
</organism>
<dbReference type="GO" id="GO:1904680">
    <property type="term" value="F:peptide transmembrane transporter activity"/>
    <property type="evidence" value="ECO:0007669"/>
    <property type="project" value="TreeGrafter"/>
</dbReference>
<evidence type="ECO:0000313" key="6">
    <source>
        <dbReference type="Proteomes" id="UP000191933"/>
    </source>
</evidence>
<comment type="similarity">
    <text evidence="2">Belongs to the bacterial solute-binding protein 5 family.</text>
</comment>
<feature type="chain" id="PRO_5040778930" description="Solute-binding protein family 5 domain-containing protein" evidence="3">
    <location>
        <begin position="30"/>
        <end position="528"/>
    </location>
</feature>
<dbReference type="CDD" id="cd00995">
    <property type="entry name" value="PBP2_NikA_DppA_OppA_like"/>
    <property type="match status" value="1"/>
</dbReference>
<keyword evidence="3" id="KW-0732">Signal</keyword>
<dbReference type="GO" id="GO:0030288">
    <property type="term" value="C:outer membrane-bounded periplasmic space"/>
    <property type="evidence" value="ECO:0007669"/>
    <property type="project" value="UniProtKB-ARBA"/>
</dbReference>
<dbReference type="PIRSF" id="PIRSF002741">
    <property type="entry name" value="MppA"/>
    <property type="match status" value="1"/>
</dbReference>
<feature type="domain" description="Solute-binding protein family 5" evidence="4">
    <location>
        <begin position="78"/>
        <end position="426"/>
    </location>
</feature>
<dbReference type="AlphaFoldDB" id="A0A9W5B7D4"/>
<dbReference type="SUPFAM" id="SSF53850">
    <property type="entry name" value="Periplasmic binding protein-like II"/>
    <property type="match status" value="1"/>
</dbReference>
<protein>
    <recommendedName>
        <fullName evidence="4">Solute-binding protein family 5 domain-containing protein</fullName>
    </recommendedName>
</protein>
<evidence type="ECO:0000259" key="4">
    <source>
        <dbReference type="Pfam" id="PF00496"/>
    </source>
</evidence>
<proteinExistence type="inferred from homology"/>
<dbReference type="PANTHER" id="PTHR30290">
    <property type="entry name" value="PERIPLASMIC BINDING COMPONENT OF ABC TRANSPORTER"/>
    <property type="match status" value="1"/>
</dbReference>
<comment type="caution">
    <text evidence="5">The sequence shown here is derived from an EMBL/GenBank/DDBJ whole genome shotgun (WGS) entry which is preliminary data.</text>
</comment>
<dbReference type="Proteomes" id="UP000191933">
    <property type="component" value="Unassembled WGS sequence"/>
</dbReference>
<dbReference type="GO" id="GO:0015833">
    <property type="term" value="P:peptide transport"/>
    <property type="evidence" value="ECO:0007669"/>
    <property type="project" value="TreeGrafter"/>
</dbReference>
<sequence>MKFRTTISALALSVALFGGVGATFTPALAEGGTISGGFDVGPGGFQGNFNPLAATGGFTWLVTYYEPLVIYDEKLANVIGALAESYDVSADQKVYTFKLADTKWHDGKPFTSKDVKFTIELAKNEKAGSVFAARLGAIEAVETPDDRTVVVKLSAATPSMLDTLTKVMMLPEHALASIPAEQIAKNAWWSTSPIGTGPFKFTKYVTDQYVELAANPDYRGGKPAAEKLINRYFANPAAAIAALRSGEIQFTYVDSNDVSTFNDDTAFKVIEGDSYVVNYVGFNQEVLLWKDLKVRQAFMHAIDRNAIIQSLYGGAAKPANCVYVADRLVPEGIDQYAYDPEKAKQLLAEAGWDKINGDKPITILTYYNSPLVTNVLAAMQAMLAQVGINIVPRAVDTPTYNSIVYQQSGNAGDFPLIYAGLQNGPDASNINIGLNEKQIPPAGANLMRIRMPDVTNALDAALAETDASKRDARYQDVCKATNANLPWGTMWVANRYGVASAKLKDFVWTPAPAGGPYQAHPEKWSIAE</sequence>
<reference evidence="5 6" key="1">
    <citation type="submission" date="2016-01" db="EMBL/GenBank/DDBJ databases">
        <authorList>
            <person name="Regsiter A."/>
            <person name="william w."/>
        </authorList>
    </citation>
    <scope>NUCLEOTIDE SEQUENCE [LARGE SCALE GENOMIC DNA]</scope>
    <source>
        <strain evidence="5 6">CFBP 5494</strain>
    </source>
</reference>
<dbReference type="Gene3D" id="3.90.76.10">
    <property type="entry name" value="Dipeptide-binding Protein, Domain 1"/>
    <property type="match status" value="1"/>
</dbReference>
<dbReference type="RefSeq" id="WP_035226501.1">
    <property type="nucleotide sequence ID" value="NZ_LT009721.1"/>
</dbReference>
<feature type="signal peptide" evidence="3">
    <location>
        <begin position="1"/>
        <end position="29"/>
    </location>
</feature>
<dbReference type="Gene3D" id="3.10.105.10">
    <property type="entry name" value="Dipeptide-binding Protein, Domain 3"/>
    <property type="match status" value="1"/>
</dbReference>
<evidence type="ECO:0000313" key="5">
    <source>
        <dbReference type="EMBL" id="CUX03210.1"/>
    </source>
</evidence>
<dbReference type="InterPro" id="IPR030678">
    <property type="entry name" value="Peptide/Ni-bd"/>
</dbReference>
<evidence type="ECO:0000256" key="3">
    <source>
        <dbReference type="SAM" id="SignalP"/>
    </source>
</evidence>
<dbReference type="EMBL" id="FBVY01000047">
    <property type="protein sequence ID" value="CUX03210.1"/>
    <property type="molecule type" value="Genomic_DNA"/>
</dbReference>
<dbReference type="InterPro" id="IPR039424">
    <property type="entry name" value="SBP_5"/>
</dbReference>
<dbReference type="Pfam" id="PF00496">
    <property type="entry name" value="SBP_bac_5"/>
    <property type="match status" value="1"/>
</dbReference>
<accession>A0A9W5B7D4</accession>
<gene>
    <name evidence="5" type="ORF">AGR2A_pb10034</name>
</gene>
<evidence type="ECO:0000256" key="2">
    <source>
        <dbReference type="ARBA" id="ARBA00005695"/>
    </source>
</evidence>
<name>A0A9W5B7D4_9HYPH</name>
<dbReference type="Gene3D" id="3.40.190.10">
    <property type="entry name" value="Periplasmic binding protein-like II"/>
    <property type="match status" value="1"/>
</dbReference>
<comment type="subcellular location">
    <subcellularLocation>
        <location evidence="1">Periplasm</location>
    </subcellularLocation>
</comment>
<keyword evidence="6" id="KW-1185">Reference proteome</keyword>